<dbReference type="EMBL" id="NKXO01000049">
    <property type="protein sequence ID" value="PKQ66324.1"/>
    <property type="molecule type" value="Genomic_DNA"/>
</dbReference>
<keyword evidence="4" id="KW-1185">Reference proteome</keyword>
<gene>
    <name evidence="2" type="primary">rbfA</name>
    <name evidence="3" type="ORF">Rain11_2414</name>
</gene>
<dbReference type="GO" id="GO:0030490">
    <property type="term" value="P:maturation of SSU-rRNA"/>
    <property type="evidence" value="ECO:0007669"/>
    <property type="project" value="UniProtKB-UniRule"/>
</dbReference>
<dbReference type="GO" id="GO:0005829">
    <property type="term" value="C:cytosol"/>
    <property type="evidence" value="ECO:0007669"/>
    <property type="project" value="TreeGrafter"/>
</dbReference>
<dbReference type="InterPro" id="IPR023799">
    <property type="entry name" value="RbfA_dom_sf"/>
</dbReference>
<dbReference type="SUPFAM" id="SSF89919">
    <property type="entry name" value="Ribosome-binding factor A, RbfA"/>
    <property type="match status" value="1"/>
</dbReference>
<dbReference type="InterPro" id="IPR000238">
    <property type="entry name" value="RbfA"/>
</dbReference>
<keyword evidence="2" id="KW-0963">Cytoplasm</keyword>
<evidence type="ECO:0000256" key="2">
    <source>
        <dbReference type="HAMAP-Rule" id="MF_00003"/>
    </source>
</evidence>
<comment type="subcellular location">
    <subcellularLocation>
        <location evidence="2">Cytoplasm</location>
    </subcellularLocation>
</comment>
<evidence type="ECO:0000256" key="1">
    <source>
        <dbReference type="ARBA" id="ARBA00022517"/>
    </source>
</evidence>
<comment type="function">
    <text evidence="2">One of several proteins that assist in the late maturation steps of the functional core of the 30S ribosomal subunit. Associates with free 30S ribosomal subunits (but not with 30S subunits that are part of 70S ribosomes or polysomes). Required for efficient processing of 16S rRNA. May interact with the 5'-terminal helix region of 16S rRNA.</text>
</comment>
<dbReference type="InterPro" id="IPR015946">
    <property type="entry name" value="KH_dom-like_a/b"/>
</dbReference>
<dbReference type="Gene3D" id="3.30.300.20">
    <property type="match status" value="1"/>
</dbReference>
<dbReference type="RefSeq" id="WP_101359673.1">
    <property type="nucleotide sequence ID" value="NZ_NKXO01000049.1"/>
</dbReference>
<organism evidence="3 4">
    <name type="scientific">Raineya orbicola</name>
    <dbReference type="NCBI Taxonomy" id="2016530"/>
    <lineage>
        <taxon>Bacteria</taxon>
        <taxon>Pseudomonadati</taxon>
        <taxon>Bacteroidota</taxon>
        <taxon>Cytophagia</taxon>
        <taxon>Cytophagales</taxon>
        <taxon>Raineyaceae</taxon>
        <taxon>Raineya</taxon>
    </lineage>
</organism>
<dbReference type="PANTHER" id="PTHR33515">
    <property type="entry name" value="RIBOSOME-BINDING FACTOR A, CHLOROPLASTIC-RELATED"/>
    <property type="match status" value="1"/>
</dbReference>
<accession>A0A2N3I7L2</accession>
<protein>
    <recommendedName>
        <fullName evidence="2">Ribosome-binding factor A</fullName>
    </recommendedName>
</protein>
<dbReference type="OrthoDB" id="9811910at2"/>
<comment type="subunit">
    <text evidence="2">Monomer. Binds 30S ribosomal subunits, but not 50S ribosomal subunits or 70S ribosomes.</text>
</comment>
<dbReference type="NCBIfam" id="TIGR00082">
    <property type="entry name" value="rbfA"/>
    <property type="match status" value="1"/>
</dbReference>
<dbReference type="HAMAP" id="MF_00003">
    <property type="entry name" value="RbfA"/>
    <property type="match status" value="1"/>
</dbReference>
<proteinExistence type="inferred from homology"/>
<sequence length="137" mass="16038">MESKRQQKVARLIQRELAEIFQADTKGMFEGKFITVTLVRISPDLSVAKIYVSFLNEKDKKSALADLEEKHKYIKSELVRRIGKQIRIMPELHFFLDDTAEYASQIENLFQKIEIPPADKDYKIEGYEVEKDDLENL</sequence>
<name>A0A2N3I7L2_9BACT</name>
<keyword evidence="1 2" id="KW-0690">Ribosome biogenesis</keyword>
<dbReference type="AlphaFoldDB" id="A0A2N3I7L2"/>
<dbReference type="GO" id="GO:0043024">
    <property type="term" value="F:ribosomal small subunit binding"/>
    <property type="evidence" value="ECO:0007669"/>
    <property type="project" value="TreeGrafter"/>
</dbReference>
<dbReference type="PANTHER" id="PTHR33515:SF1">
    <property type="entry name" value="RIBOSOME-BINDING FACTOR A, CHLOROPLASTIC-RELATED"/>
    <property type="match status" value="1"/>
</dbReference>
<comment type="caution">
    <text evidence="3">The sequence shown here is derived from an EMBL/GenBank/DDBJ whole genome shotgun (WGS) entry which is preliminary data.</text>
</comment>
<dbReference type="Proteomes" id="UP000233387">
    <property type="component" value="Unassembled WGS sequence"/>
</dbReference>
<evidence type="ECO:0000313" key="3">
    <source>
        <dbReference type="EMBL" id="PKQ66324.1"/>
    </source>
</evidence>
<reference evidence="3 4" key="1">
    <citation type="submission" date="2017-06" db="EMBL/GenBank/DDBJ databases">
        <title>Raineya orbicola gen. nov., sp. nov. a slightly thermophilic bacterium of the phylum Bacteroidetes and the description of Raineyaceae fam. nov.</title>
        <authorList>
            <person name="Albuquerque L."/>
            <person name="Polonia A.R.M."/>
            <person name="Barroso C."/>
            <person name="Froufe H.J.C."/>
            <person name="Lage O."/>
            <person name="Lobo-Da-Cunha A."/>
            <person name="Egas C."/>
            <person name="Da Costa M.S."/>
        </authorList>
    </citation>
    <scope>NUCLEOTIDE SEQUENCE [LARGE SCALE GENOMIC DNA]</scope>
    <source>
        <strain evidence="3 4">SPSPC-11</strain>
    </source>
</reference>
<dbReference type="Pfam" id="PF02033">
    <property type="entry name" value="RBFA"/>
    <property type="match status" value="1"/>
</dbReference>
<comment type="similarity">
    <text evidence="2">Belongs to the RbfA family.</text>
</comment>
<evidence type="ECO:0000313" key="4">
    <source>
        <dbReference type="Proteomes" id="UP000233387"/>
    </source>
</evidence>